<dbReference type="EMBL" id="AP023355">
    <property type="protein sequence ID" value="BCJ37570.1"/>
    <property type="molecule type" value="Genomic_DNA"/>
</dbReference>
<dbReference type="Proteomes" id="UP000611640">
    <property type="component" value="Chromosome"/>
</dbReference>
<sequence length="60" mass="6528">MWVLLVLGGLALLWWLAARRPSGYRDRPSHPDGRGEYLGTGCPGCGDTARPCKCVTDPID</sequence>
<organism evidence="1 2">
    <name type="scientific">Actinocatenispora thailandica</name>
    <dbReference type="NCBI Taxonomy" id="227318"/>
    <lineage>
        <taxon>Bacteria</taxon>
        <taxon>Bacillati</taxon>
        <taxon>Actinomycetota</taxon>
        <taxon>Actinomycetes</taxon>
        <taxon>Micromonosporales</taxon>
        <taxon>Micromonosporaceae</taxon>
        <taxon>Actinocatenispora</taxon>
    </lineage>
</organism>
<dbReference type="KEGG" id="atl:Athai_50730"/>
<proteinExistence type="predicted"/>
<accession>A0A7R7DTN7</accession>
<reference evidence="1 2" key="1">
    <citation type="submission" date="2020-08" db="EMBL/GenBank/DDBJ databases">
        <title>Whole genome shotgun sequence of Actinocatenispora thailandica NBRC 105041.</title>
        <authorList>
            <person name="Komaki H."/>
            <person name="Tamura T."/>
        </authorList>
    </citation>
    <scope>NUCLEOTIDE SEQUENCE [LARGE SCALE GENOMIC DNA]</scope>
    <source>
        <strain evidence="1 2">NBRC 105041</strain>
    </source>
</reference>
<dbReference type="RefSeq" id="WP_203966770.1">
    <property type="nucleotide sequence ID" value="NZ_AP023355.1"/>
</dbReference>
<name>A0A7R7DTN7_9ACTN</name>
<gene>
    <name evidence="1" type="ORF">Athai_50730</name>
</gene>
<dbReference type="AlphaFoldDB" id="A0A7R7DTN7"/>
<evidence type="ECO:0000313" key="1">
    <source>
        <dbReference type="EMBL" id="BCJ37570.1"/>
    </source>
</evidence>
<keyword evidence="2" id="KW-1185">Reference proteome</keyword>
<evidence type="ECO:0000313" key="2">
    <source>
        <dbReference type="Proteomes" id="UP000611640"/>
    </source>
</evidence>
<protein>
    <submittedName>
        <fullName evidence="1">Uncharacterized protein</fullName>
    </submittedName>
</protein>